<dbReference type="InterPro" id="IPR010559">
    <property type="entry name" value="Sig_transdc_His_kin_internal"/>
</dbReference>
<dbReference type="PROSITE" id="PS50110">
    <property type="entry name" value="RESPONSE_REGULATORY"/>
    <property type="match status" value="1"/>
</dbReference>
<evidence type="ECO:0000256" key="3">
    <source>
        <dbReference type="ARBA" id="ARBA00012438"/>
    </source>
</evidence>
<feature type="domain" description="Histidine kinase" evidence="13">
    <location>
        <begin position="435"/>
        <end position="653"/>
    </location>
</feature>
<evidence type="ECO:0000256" key="12">
    <source>
        <dbReference type="PROSITE-ProRule" id="PRU00169"/>
    </source>
</evidence>
<dbReference type="InterPro" id="IPR036097">
    <property type="entry name" value="HisK_dim/P_sf"/>
</dbReference>
<comment type="subcellular location">
    <subcellularLocation>
        <location evidence="2">Cell membrane</location>
    </subcellularLocation>
</comment>
<evidence type="ECO:0000313" key="15">
    <source>
        <dbReference type="EMBL" id="RST72225.1"/>
    </source>
</evidence>
<evidence type="ECO:0000313" key="16">
    <source>
        <dbReference type="Proteomes" id="UP000287156"/>
    </source>
</evidence>
<dbReference type="SUPFAM" id="SSF55874">
    <property type="entry name" value="ATPase domain of HSP90 chaperone/DNA topoisomerase II/histidine kinase"/>
    <property type="match status" value="2"/>
</dbReference>
<feature type="domain" description="Response regulatory" evidence="14">
    <location>
        <begin position="696"/>
        <end position="812"/>
    </location>
</feature>
<organism evidence="15 16">
    <name type="scientific">Siminovitchia acidinfaciens</name>
    <dbReference type="NCBI Taxonomy" id="2321395"/>
    <lineage>
        <taxon>Bacteria</taxon>
        <taxon>Bacillati</taxon>
        <taxon>Bacillota</taxon>
        <taxon>Bacilli</taxon>
        <taxon>Bacillales</taxon>
        <taxon>Bacillaceae</taxon>
        <taxon>Siminovitchia</taxon>
    </lineage>
</organism>
<keyword evidence="9" id="KW-0067">ATP-binding</keyword>
<protein>
    <recommendedName>
        <fullName evidence="3">histidine kinase</fullName>
        <ecNumber evidence="3">2.7.13.3</ecNumber>
    </recommendedName>
</protein>
<comment type="caution">
    <text evidence="15">The sequence shown here is derived from an EMBL/GenBank/DDBJ whole genome shotgun (WGS) entry which is preliminary data.</text>
</comment>
<dbReference type="CDD" id="cd16922">
    <property type="entry name" value="HATPase_EvgS-ArcB-TorS-like"/>
    <property type="match status" value="1"/>
</dbReference>
<dbReference type="InterPro" id="IPR008979">
    <property type="entry name" value="Galactose-bd-like_sf"/>
</dbReference>
<evidence type="ECO:0000256" key="11">
    <source>
        <dbReference type="ARBA" id="ARBA00023136"/>
    </source>
</evidence>
<evidence type="ECO:0000256" key="10">
    <source>
        <dbReference type="ARBA" id="ARBA00023012"/>
    </source>
</evidence>
<dbReference type="GO" id="GO:0009927">
    <property type="term" value="F:histidine phosphotransfer kinase activity"/>
    <property type="evidence" value="ECO:0007669"/>
    <property type="project" value="TreeGrafter"/>
</dbReference>
<evidence type="ECO:0000256" key="5">
    <source>
        <dbReference type="ARBA" id="ARBA00022553"/>
    </source>
</evidence>
<dbReference type="SUPFAM" id="SSF52172">
    <property type="entry name" value="CheY-like"/>
    <property type="match status" value="1"/>
</dbReference>
<dbReference type="Gene3D" id="2.60.120.260">
    <property type="entry name" value="Galactose-binding domain-like"/>
    <property type="match status" value="1"/>
</dbReference>
<dbReference type="SMART" id="SM00387">
    <property type="entry name" value="HATPase_c"/>
    <property type="match status" value="2"/>
</dbReference>
<dbReference type="InterPro" id="IPR011623">
    <property type="entry name" value="7TMR_DISM_rcpt_extracell_dom1"/>
</dbReference>
<dbReference type="InterPro" id="IPR005467">
    <property type="entry name" value="His_kinase_dom"/>
</dbReference>
<keyword evidence="11" id="KW-0472">Membrane</keyword>
<dbReference type="PRINTS" id="PR00344">
    <property type="entry name" value="BCTRLSENSOR"/>
</dbReference>
<name>A0A429XVD3_9BACI</name>
<sequence length="1026" mass="115825">MLSNRKVILIVLIFFIILTIFRLSWLGYHKAPDHPRAISGELDLRNWKPITEHSITLDGEWEFFPSTLLMKKHAETEHIEKEGRMALTPGDWVIPNNTSDQYGFGSYRLRILVNPEIGNSYGIYIPDIDSSSEVYVNGKLITQSGQPADDKQQYTPLTIPQTTYFTIEDTNEIELVIQIANFDNPISGGINRSIKFGLAEPFTKDTTFATSIVLGACIVYMLHALYSFILFLVGNRDWRLFHFSLMVVCIVLGTLIGERLLFAWLPLNYEWGVKILNLTMVAGGYFLLQSIKHQLTDDFRNKIHIGYMVLCSLSVLVILVFPASINLSLKLFYGAVMLIPCLLTPLVMYRASTRIDKDNIFLLLAAVASIGSLIWLLINEALQIEMVSYPFDLLIAMVCFATYWFKQYFRVLDESQDLAIELQEADKQKDNFLATVAHEMRNPLHGMINISQSVLDREERMIKEKSVKDLELLITVGQRMSYQLNDLLDLTRLKEKRVSIQPTDVSLHSAAEAVMDMLRYMTEDRPIRLINRIPNNFPYVCADENRLIQILFNLIHNAVKYTNEGEISVQASIQDGFARISVRDTGIGMDEEFLGTIFEPYEQSSYGIASTDSGFGLGLSICKQLVKLHGGTLEVTSKPDNGSVFTFSLKLSVNSTQLEAAASKSKENETEEIAAAEMLVRKSVEKKEPSSSNPVRLLAVDDDPVNLKVLESIFSDSSYEVFSATSGQGALSVLNTREWDVIIADVMMPHMSGYELTRKIREHFSLSELPVLLLTARSHPEDIVAGFIAGANDYVTKPIEGLELKTRINTLVNLKQSISERLRMEAAWLQAQIQPHFLYNTLNTIASLSEIDINRMTDLLAEFGNYLRKSFDPKNLLRAIPLNHELELLNSYLFIEKERFGDRLNIVWQVDEAISIEIPPLSIQPLVENAIRHGVLKRIEGGTVVIRIIDKGNEVEIAVIDDGIGMDAEISSQILTVQPMNKKSIGLYNTNRRLQQMYGNGLKIFSNPSQGTTVIFSIPKIQRSLD</sequence>
<dbReference type="GO" id="GO:0005524">
    <property type="term" value="F:ATP binding"/>
    <property type="evidence" value="ECO:0007669"/>
    <property type="project" value="UniProtKB-KW"/>
</dbReference>
<dbReference type="PROSITE" id="PS50109">
    <property type="entry name" value="HIS_KIN"/>
    <property type="match status" value="1"/>
</dbReference>
<dbReference type="Gene3D" id="1.10.287.130">
    <property type="match status" value="1"/>
</dbReference>
<dbReference type="Gene3D" id="3.40.50.2300">
    <property type="match status" value="1"/>
</dbReference>
<keyword evidence="4" id="KW-1003">Cell membrane</keyword>
<dbReference type="GO" id="GO:0005886">
    <property type="term" value="C:plasma membrane"/>
    <property type="evidence" value="ECO:0007669"/>
    <property type="project" value="UniProtKB-SubCell"/>
</dbReference>
<dbReference type="SUPFAM" id="SSF47384">
    <property type="entry name" value="Homodimeric domain of signal transducing histidine kinase"/>
    <property type="match status" value="1"/>
</dbReference>
<feature type="modified residue" description="4-aspartylphosphate" evidence="12">
    <location>
        <position position="745"/>
    </location>
</feature>
<dbReference type="CDD" id="cd17574">
    <property type="entry name" value="REC_OmpR"/>
    <property type="match status" value="1"/>
</dbReference>
<gene>
    <name evidence="15" type="ORF">D4T97_016400</name>
</gene>
<evidence type="ECO:0000259" key="13">
    <source>
        <dbReference type="PROSITE" id="PS50109"/>
    </source>
</evidence>
<keyword evidence="8" id="KW-0418">Kinase</keyword>
<dbReference type="SMART" id="SM00448">
    <property type="entry name" value="REC"/>
    <property type="match status" value="1"/>
</dbReference>
<evidence type="ECO:0000256" key="6">
    <source>
        <dbReference type="ARBA" id="ARBA00022679"/>
    </source>
</evidence>
<dbReference type="OrthoDB" id="9809348at2"/>
<dbReference type="EC" id="2.7.13.3" evidence="3"/>
<dbReference type="Pfam" id="PF00512">
    <property type="entry name" value="HisKA"/>
    <property type="match status" value="1"/>
</dbReference>
<keyword evidence="7" id="KW-0547">Nucleotide-binding</keyword>
<dbReference type="SUPFAM" id="SSF49785">
    <property type="entry name" value="Galactose-binding domain-like"/>
    <property type="match status" value="1"/>
</dbReference>
<keyword evidence="5 12" id="KW-0597">Phosphoprotein</keyword>
<dbReference type="InterPro" id="IPR003594">
    <property type="entry name" value="HATPase_dom"/>
</dbReference>
<evidence type="ECO:0000256" key="1">
    <source>
        <dbReference type="ARBA" id="ARBA00000085"/>
    </source>
</evidence>
<dbReference type="Pfam" id="PF00072">
    <property type="entry name" value="Response_reg"/>
    <property type="match status" value="1"/>
</dbReference>
<dbReference type="AlphaFoldDB" id="A0A429XVD3"/>
<reference evidence="15" key="1">
    <citation type="submission" date="2018-12" db="EMBL/GenBank/DDBJ databases">
        <authorList>
            <person name="Sun L."/>
            <person name="Chen Z."/>
        </authorList>
    </citation>
    <scope>NUCLEOTIDE SEQUENCE [LARGE SCALE GENOMIC DNA]</scope>
    <source>
        <strain evidence="15">3-2-2</strain>
    </source>
</reference>
<proteinExistence type="predicted"/>
<dbReference type="InterPro" id="IPR011006">
    <property type="entry name" value="CheY-like_superfamily"/>
</dbReference>
<evidence type="ECO:0000259" key="14">
    <source>
        <dbReference type="PROSITE" id="PS50110"/>
    </source>
</evidence>
<dbReference type="SMART" id="SM00388">
    <property type="entry name" value="HisKA"/>
    <property type="match status" value="1"/>
</dbReference>
<dbReference type="Pfam" id="PF07695">
    <property type="entry name" value="7TMR-DISM_7TM"/>
    <property type="match status" value="1"/>
</dbReference>
<dbReference type="Gene3D" id="3.30.565.10">
    <property type="entry name" value="Histidine kinase-like ATPase, C-terminal domain"/>
    <property type="match status" value="2"/>
</dbReference>
<dbReference type="EMBL" id="QYTV02000009">
    <property type="protein sequence ID" value="RST72225.1"/>
    <property type="molecule type" value="Genomic_DNA"/>
</dbReference>
<dbReference type="Proteomes" id="UP000287156">
    <property type="component" value="Unassembled WGS sequence"/>
</dbReference>
<dbReference type="InterPro" id="IPR001789">
    <property type="entry name" value="Sig_transdc_resp-reg_receiver"/>
</dbReference>
<dbReference type="InterPro" id="IPR003661">
    <property type="entry name" value="HisK_dim/P_dom"/>
</dbReference>
<dbReference type="InterPro" id="IPR036890">
    <property type="entry name" value="HATPase_C_sf"/>
</dbReference>
<evidence type="ECO:0000256" key="7">
    <source>
        <dbReference type="ARBA" id="ARBA00022741"/>
    </source>
</evidence>
<evidence type="ECO:0000256" key="4">
    <source>
        <dbReference type="ARBA" id="ARBA00022475"/>
    </source>
</evidence>
<dbReference type="Pfam" id="PF02518">
    <property type="entry name" value="HATPase_c"/>
    <property type="match status" value="2"/>
</dbReference>
<accession>A0A429XVD3</accession>
<dbReference type="InterPro" id="IPR004358">
    <property type="entry name" value="Sig_transdc_His_kin-like_C"/>
</dbReference>
<dbReference type="CDD" id="cd00082">
    <property type="entry name" value="HisKA"/>
    <property type="match status" value="1"/>
</dbReference>
<evidence type="ECO:0000256" key="9">
    <source>
        <dbReference type="ARBA" id="ARBA00022840"/>
    </source>
</evidence>
<dbReference type="GO" id="GO:0000155">
    <property type="term" value="F:phosphorelay sensor kinase activity"/>
    <property type="evidence" value="ECO:0007669"/>
    <property type="project" value="InterPro"/>
</dbReference>
<keyword evidence="6" id="KW-0808">Transferase</keyword>
<evidence type="ECO:0000256" key="2">
    <source>
        <dbReference type="ARBA" id="ARBA00004236"/>
    </source>
</evidence>
<dbReference type="FunFam" id="3.30.565.10:FF:000023">
    <property type="entry name" value="PAS domain-containing sensor histidine kinase"/>
    <property type="match status" value="1"/>
</dbReference>
<comment type="catalytic activity">
    <reaction evidence="1">
        <text>ATP + protein L-histidine = ADP + protein N-phospho-L-histidine.</text>
        <dbReference type="EC" id="2.7.13.3"/>
    </reaction>
</comment>
<dbReference type="PANTHER" id="PTHR43047:SF72">
    <property type="entry name" value="OSMOSENSING HISTIDINE PROTEIN KINASE SLN1"/>
    <property type="match status" value="1"/>
</dbReference>
<keyword evidence="16" id="KW-1185">Reference proteome</keyword>
<evidence type="ECO:0000256" key="8">
    <source>
        <dbReference type="ARBA" id="ARBA00022777"/>
    </source>
</evidence>
<dbReference type="Pfam" id="PF06580">
    <property type="entry name" value="His_kinase"/>
    <property type="match status" value="1"/>
</dbReference>
<dbReference type="PANTHER" id="PTHR43047">
    <property type="entry name" value="TWO-COMPONENT HISTIDINE PROTEIN KINASE"/>
    <property type="match status" value="1"/>
</dbReference>
<keyword evidence="10" id="KW-0902">Two-component regulatory system</keyword>